<evidence type="ECO:0000256" key="3">
    <source>
        <dbReference type="RuleBase" id="RU361155"/>
    </source>
</evidence>
<evidence type="ECO:0000313" key="6">
    <source>
        <dbReference type="Proteomes" id="UP000324897"/>
    </source>
</evidence>
<protein>
    <recommendedName>
        <fullName evidence="3">Sulfotransferase</fullName>
        <ecNumber evidence="3">2.8.2.-</ecNumber>
    </recommendedName>
</protein>
<keyword evidence="2 3" id="KW-0808">Transferase</keyword>
<reference evidence="5 6" key="1">
    <citation type="journal article" date="2019" name="Sci. Rep.">
        <title>A high-quality genome of Eragrostis curvula grass provides insights into Poaceae evolution and supports new strategies to enhance forage quality.</title>
        <authorList>
            <person name="Carballo J."/>
            <person name="Santos B.A.C.M."/>
            <person name="Zappacosta D."/>
            <person name="Garbus I."/>
            <person name="Selva J.P."/>
            <person name="Gallo C.A."/>
            <person name="Diaz A."/>
            <person name="Albertini E."/>
            <person name="Caccamo M."/>
            <person name="Echenique V."/>
        </authorList>
    </citation>
    <scope>NUCLEOTIDE SEQUENCE [LARGE SCALE GENOMIC DNA]</scope>
    <source>
        <strain evidence="6">cv. Victoria</strain>
        <tissue evidence="5">Leaf</tissue>
    </source>
</reference>
<dbReference type="EC" id="2.8.2.-" evidence="3"/>
<dbReference type="PANTHER" id="PTHR11783">
    <property type="entry name" value="SULFOTRANSFERASE SULT"/>
    <property type="match status" value="1"/>
</dbReference>
<comment type="similarity">
    <text evidence="1 3">Belongs to the sulfotransferase 1 family.</text>
</comment>
<evidence type="ECO:0000259" key="4">
    <source>
        <dbReference type="Pfam" id="PF00685"/>
    </source>
</evidence>
<evidence type="ECO:0000256" key="1">
    <source>
        <dbReference type="ARBA" id="ARBA00005771"/>
    </source>
</evidence>
<dbReference type="Gramene" id="TVU48922">
    <property type="protein sequence ID" value="TVU48922"/>
    <property type="gene ID" value="EJB05_00207"/>
</dbReference>
<dbReference type="Gene3D" id="3.40.50.300">
    <property type="entry name" value="P-loop containing nucleotide triphosphate hydrolases"/>
    <property type="match status" value="1"/>
</dbReference>
<keyword evidence="6" id="KW-1185">Reference proteome</keyword>
<dbReference type="OrthoDB" id="688297at2759"/>
<evidence type="ECO:0000313" key="5">
    <source>
        <dbReference type="EMBL" id="TVU48922.1"/>
    </source>
</evidence>
<feature type="domain" description="Sulfotransferase" evidence="4">
    <location>
        <begin position="7"/>
        <end position="104"/>
    </location>
</feature>
<evidence type="ECO:0000256" key="2">
    <source>
        <dbReference type="ARBA" id="ARBA00022679"/>
    </source>
</evidence>
<sequence length="116" mass="12903">MTWSSRLVSYPKCGTTWLKALAFAVVARTRPRPTGAEHPLHQLNRHDGIPFIKEIIAGGEEAKLDALLSPWLMNTRLPHPLLPEPVMNGGCKVMYIFKDPKGMVALHVALPLSRRA</sequence>
<organism evidence="5 6">
    <name type="scientific">Eragrostis curvula</name>
    <name type="common">weeping love grass</name>
    <dbReference type="NCBI Taxonomy" id="38414"/>
    <lineage>
        <taxon>Eukaryota</taxon>
        <taxon>Viridiplantae</taxon>
        <taxon>Streptophyta</taxon>
        <taxon>Embryophyta</taxon>
        <taxon>Tracheophyta</taxon>
        <taxon>Spermatophyta</taxon>
        <taxon>Magnoliopsida</taxon>
        <taxon>Liliopsida</taxon>
        <taxon>Poales</taxon>
        <taxon>Poaceae</taxon>
        <taxon>PACMAD clade</taxon>
        <taxon>Chloridoideae</taxon>
        <taxon>Eragrostideae</taxon>
        <taxon>Eragrostidinae</taxon>
        <taxon>Eragrostis</taxon>
    </lineage>
</organism>
<feature type="non-terminal residue" evidence="5">
    <location>
        <position position="1"/>
    </location>
</feature>
<dbReference type="InterPro" id="IPR027417">
    <property type="entry name" value="P-loop_NTPase"/>
</dbReference>
<dbReference type="Pfam" id="PF00685">
    <property type="entry name" value="Sulfotransfer_1"/>
    <property type="match status" value="1"/>
</dbReference>
<accession>A0A5J9WJQ0</accession>
<gene>
    <name evidence="5" type="ORF">EJB05_00207</name>
</gene>
<dbReference type="SUPFAM" id="SSF52540">
    <property type="entry name" value="P-loop containing nucleoside triphosphate hydrolases"/>
    <property type="match status" value="1"/>
</dbReference>
<dbReference type="InterPro" id="IPR000863">
    <property type="entry name" value="Sulfotransferase_dom"/>
</dbReference>
<dbReference type="AlphaFoldDB" id="A0A5J9WJQ0"/>
<dbReference type="GO" id="GO:0008146">
    <property type="term" value="F:sulfotransferase activity"/>
    <property type="evidence" value="ECO:0007669"/>
    <property type="project" value="InterPro"/>
</dbReference>
<proteinExistence type="inferred from homology"/>
<comment type="caution">
    <text evidence="5">The sequence shown here is derived from an EMBL/GenBank/DDBJ whole genome shotgun (WGS) entry which is preliminary data.</text>
</comment>
<dbReference type="EMBL" id="RWGY01000002">
    <property type="protein sequence ID" value="TVU48922.1"/>
    <property type="molecule type" value="Genomic_DNA"/>
</dbReference>
<name>A0A5J9WJQ0_9POAL</name>
<dbReference type="Proteomes" id="UP000324897">
    <property type="component" value="Chromosome 6"/>
</dbReference>